<reference evidence="1" key="1">
    <citation type="submission" date="2025-08" db="UniProtKB">
        <authorList>
            <consortium name="Ensembl"/>
        </authorList>
    </citation>
    <scope>IDENTIFICATION</scope>
</reference>
<evidence type="ECO:0000313" key="2">
    <source>
        <dbReference type="Proteomes" id="UP000694393"/>
    </source>
</evidence>
<organism evidence="1 2">
    <name type="scientific">Pelusios castaneus</name>
    <name type="common">West African mud turtle</name>
    <dbReference type="NCBI Taxonomy" id="367368"/>
    <lineage>
        <taxon>Eukaryota</taxon>
        <taxon>Metazoa</taxon>
        <taxon>Chordata</taxon>
        <taxon>Craniata</taxon>
        <taxon>Vertebrata</taxon>
        <taxon>Euteleostomi</taxon>
        <taxon>Archelosauria</taxon>
        <taxon>Testudinata</taxon>
        <taxon>Testudines</taxon>
        <taxon>Pleurodira</taxon>
        <taxon>Pelomedusidae</taxon>
        <taxon>Pelusios</taxon>
    </lineage>
</organism>
<protein>
    <submittedName>
        <fullName evidence="1">Uncharacterized protein</fullName>
    </submittedName>
</protein>
<dbReference type="AlphaFoldDB" id="A0A8C8RQG1"/>
<evidence type="ECO:0000313" key="1">
    <source>
        <dbReference type="Ensembl" id="ENSPCEP00000009339.1"/>
    </source>
</evidence>
<name>A0A8C8RQG1_9SAUR</name>
<keyword evidence="2" id="KW-1185">Reference proteome</keyword>
<accession>A0A8C8RQG1</accession>
<proteinExistence type="predicted"/>
<dbReference type="Ensembl" id="ENSPCET00000009669.1">
    <property type="protein sequence ID" value="ENSPCEP00000009339.1"/>
    <property type="gene ID" value="ENSPCEG00000007474.1"/>
</dbReference>
<sequence>MRIRCYESKSINGIQRHVVCLAALSPELGPAMSLPEHFDGHCSEFQSFMNQCCLLFFIALLVSLLTGEALDCASPFLEASSLVLSSWDSFQNNMEESTGW</sequence>
<dbReference type="Proteomes" id="UP000694393">
    <property type="component" value="Unplaced"/>
</dbReference>
<reference evidence="1" key="2">
    <citation type="submission" date="2025-09" db="UniProtKB">
        <authorList>
            <consortium name="Ensembl"/>
        </authorList>
    </citation>
    <scope>IDENTIFICATION</scope>
</reference>